<evidence type="ECO:0000256" key="1">
    <source>
        <dbReference type="SAM" id="SignalP"/>
    </source>
</evidence>
<name>A0ABX0EWD0_9BACT</name>
<evidence type="ECO:0000313" key="3">
    <source>
        <dbReference type="EMBL" id="NGZ43626.1"/>
    </source>
</evidence>
<dbReference type="PANTHER" id="PTHR34406:SF1">
    <property type="entry name" value="PROTEIN YCEI"/>
    <property type="match status" value="1"/>
</dbReference>
<gene>
    <name evidence="3" type="ORF">EWU23_03970</name>
</gene>
<reference evidence="3 4" key="1">
    <citation type="submission" date="2019-02" db="EMBL/GenBank/DDBJ databases">
        <title>Genome of a new Bacteroidetes strain.</title>
        <authorList>
            <person name="Pitt A."/>
        </authorList>
    </citation>
    <scope>NUCLEOTIDE SEQUENCE [LARGE SCALE GENOMIC DNA]</scope>
    <source>
        <strain evidence="3 4">50C-KIRBA</strain>
    </source>
</reference>
<dbReference type="Gene3D" id="2.40.128.110">
    <property type="entry name" value="Lipid/polyisoprenoid-binding, YceI-like"/>
    <property type="match status" value="1"/>
</dbReference>
<evidence type="ECO:0000313" key="4">
    <source>
        <dbReference type="Proteomes" id="UP001318301"/>
    </source>
</evidence>
<accession>A0ABX0EWD0</accession>
<feature type="chain" id="PRO_5045224306" evidence="1">
    <location>
        <begin position="23"/>
        <end position="189"/>
    </location>
</feature>
<dbReference type="InterPro" id="IPR007372">
    <property type="entry name" value="Lipid/polyisoprenoid-bd_YceI"/>
</dbReference>
<feature type="domain" description="Lipid/polyisoprenoid-binding YceI-like" evidence="2">
    <location>
        <begin position="54"/>
        <end position="186"/>
    </location>
</feature>
<protein>
    <submittedName>
        <fullName evidence="3">YceI family protein</fullName>
    </submittedName>
</protein>
<dbReference type="RefSeq" id="WP_166229119.1">
    <property type="nucleotide sequence ID" value="NZ_CBCSIJ010000005.1"/>
</dbReference>
<feature type="signal peptide" evidence="1">
    <location>
        <begin position="1"/>
        <end position="22"/>
    </location>
</feature>
<keyword evidence="1" id="KW-0732">Signal</keyword>
<dbReference type="Pfam" id="PF04264">
    <property type="entry name" value="YceI"/>
    <property type="match status" value="1"/>
</dbReference>
<proteinExistence type="predicted"/>
<dbReference type="InterPro" id="IPR036761">
    <property type="entry name" value="TTHA0802/YceI-like_sf"/>
</dbReference>
<organism evidence="3 4">
    <name type="scientific">Aquirufa beregesia</name>
    <dbReference type="NCBI Taxonomy" id="2516556"/>
    <lineage>
        <taxon>Bacteria</taxon>
        <taxon>Pseudomonadati</taxon>
        <taxon>Bacteroidota</taxon>
        <taxon>Cytophagia</taxon>
        <taxon>Cytophagales</taxon>
        <taxon>Flectobacillaceae</taxon>
        <taxon>Aquirufa</taxon>
    </lineage>
</organism>
<dbReference type="EMBL" id="SEWW01000002">
    <property type="protein sequence ID" value="NGZ43626.1"/>
    <property type="molecule type" value="Genomic_DNA"/>
</dbReference>
<comment type="caution">
    <text evidence="3">The sequence shown here is derived from an EMBL/GenBank/DDBJ whole genome shotgun (WGS) entry which is preliminary data.</text>
</comment>
<dbReference type="SUPFAM" id="SSF101874">
    <property type="entry name" value="YceI-like"/>
    <property type="match status" value="1"/>
</dbReference>
<evidence type="ECO:0000259" key="2">
    <source>
        <dbReference type="Pfam" id="PF04264"/>
    </source>
</evidence>
<dbReference type="Proteomes" id="UP001318301">
    <property type="component" value="Unassembled WGS sequence"/>
</dbReference>
<keyword evidence="4" id="KW-1185">Reference proteome</keyword>
<dbReference type="PANTHER" id="PTHR34406">
    <property type="entry name" value="PROTEIN YCEI"/>
    <property type="match status" value="1"/>
</dbReference>
<sequence>MKKLHLLGFVLLASFFTTSSFTMVEERLISNTILIKIFSHTVAEDIEAQNFKSIGTIDTQTGEVVFSVPMQSFEFEKALMQKHFNNNKFLDTKQFPKAKLVGKITNLSAIHFDKDGTYPAQITGELTMKDKTNTIREKGSINVKGKNIFVDSKFFVVLAEYGIAFTSGKPSTNINKSIDINVHAEFKQN</sequence>